<comment type="caution">
    <text evidence="1">The sequence shown here is derived from an EMBL/GenBank/DDBJ whole genome shotgun (WGS) entry which is preliminary data.</text>
</comment>
<gene>
    <name evidence="1" type="ORF">EZS28_049278</name>
</gene>
<accession>A0A5J4TCI2</accession>
<sequence length="375" mass="41571">CKSQTIPAQGCICTSSYHPDKCICPSNTQDLNGIPKSICACIDSEDPRTVDCPPLSNPPTEKEPEIQYDEIKVTETQTVVINDGNRNEATNAVENIITVQVDVKDSIGISVPTNEVYEEEIIIVKNKVIILQAQISQQQSASTIAPPILRPTEKKIDQKQQNSDQNQNPLLHIYGNGDIQIKQFIVEHFQHESNQPLLKSDEDGVLRLDNVTLSKDKHVKDKQTGVIQIQSTNNQITTPYIEARGKLVVLQSVIIEASNFESSSGILLKGSKGSNNHQLLIEKSKLYVYSNENNQGINSFLDINGFTSVIKASNFQGINNKQQHANSENNKKQRNSDDKETCIWNSGSVNIENGIAYFEDTHFANLVDGALKINS</sequence>
<evidence type="ECO:0000313" key="1">
    <source>
        <dbReference type="EMBL" id="KAA6355195.1"/>
    </source>
</evidence>
<dbReference type="AlphaFoldDB" id="A0A5J4TCI2"/>
<protein>
    <submittedName>
        <fullName evidence="1">Uncharacterized protein</fullName>
    </submittedName>
</protein>
<proteinExistence type="predicted"/>
<name>A0A5J4TCI2_9EUKA</name>
<feature type="non-terminal residue" evidence="1">
    <location>
        <position position="1"/>
    </location>
</feature>
<dbReference type="Proteomes" id="UP000324800">
    <property type="component" value="Unassembled WGS sequence"/>
</dbReference>
<feature type="non-terminal residue" evidence="1">
    <location>
        <position position="375"/>
    </location>
</feature>
<organism evidence="1 2">
    <name type="scientific">Streblomastix strix</name>
    <dbReference type="NCBI Taxonomy" id="222440"/>
    <lineage>
        <taxon>Eukaryota</taxon>
        <taxon>Metamonada</taxon>
        <taxon>Preaxostyla</taxon>
        <taxon>Oxymonadida</taxon>
        <taxon>Streblomastigidae</taxon>
        <taxon>Streblomastix</taxon>
    </lineage>
</organism>
<reference evidence="1 2" key="1">
    <citation type="submission" date="2019-03" db="EMBL/GenBank/DDBJ databases">
        <title>Single cell metagenomics reveals metabolic interactions within the superorganism composed of flagellate Streblomastix strix and complex community of Bacteroidetes bacteria on its surface.</title>
        <authorList>
            <person name="Treitli S.C."/>
            <person name="Kolisko M."/>
            <person name="Husnik F."/>
            <person name="Keeling P."/>
            <person name="Hampl V."/>
        </authorList>
    </citation>
    <scope>NUCLEOTIDE SEQUENCE [LARGE SCALE GENOMIC DNA]</scope>
    <source>
        <strain evidence="1">ST1C</strain>
    </source>
</reference>
<dbReference type="EMBL" id="SNRW01035014">
    <property type="protein sequence ID" value="KAA6355195.1"/>
    <property type="molecule type" value="Genomic_DNA"/>
</dbReference>
<evidence type="ECO:0000313" key="2">
    <source>
        <dbReference type="Proteomes" id="UP000324800"/>
    </source>
</evidence>
<dbReference type="OrthoDB" id="4405280at2759"/>